<evidence type="ECO:0000256" key="1">
    <source>
        <dbReference type="ARBA" id="ARBA00001968"/>
    </source>
</evidence>
<protein>
    <submittedName>
        <fullName evidence="8">YicC/YloC family endoribonuclease</fullName>
        <ecNumber evidence="8">3.1.-.-</ecNumber>
    </submittedName>
</protein>
<evidence type="ECO:0000259" key="7">
    <source>
        <dbReference type="Pfam" id="PF08340"/>
    </source>
</evidence>
<dbReference type="NCBIfam" id="TIGR00255">
    <property type="entry name" value="YicC/YloC family endoribonuclease"/>
    <property type="match status" value="1"/>
</dbReference>
<evidence type="ECO:0000256" key="4">
    <source>
        <dbReference type="ARBA" id="ARBA00022801"/>
    </source>
</evidence>
<feature type="domain" description="Endoribonuclease YicC-like N-terminal" evidence="6">
    <location>
        <begin position="2"/>
        <end position="156"/>
    </location>
</feature>
<keyword evidence="4 8" id="KW-0378">Hydrolase</keyword>
<proteinExistence type="inferred from homology"/>
<dbReference type="AlphaFoldDB" id="A0A5C7FRQ7"/>
<dbReference type="PANTHER" id="PTHR30636:SF3">
    <property type="entry name" value="UPF0701 PROTEIN YICC"/>
    <property type="match status" value="1"/>
</dbReference>
<evidence type="ECO:0000256" key="2">
    <source>
        <dbReference type="ARBA" id="ARBA00022722"/>
    </source>
</evidence>
<dbReference type="EC" id="3.1.-.-" evidence="8"/>
<keyword evidence="9" id="KW-1185">Reference proteome</keyword>
<feature type="domain" description="Endoribonuclease YicC-like C-terminal" evidence="7">
    <location>
        <begin position="173"/>
        <end position="292"/>
    </location>
</feature>
<dbReference type="Pfam" id="PF08340">
    <property type="entry name" value="YicC-like_C"/>
    <property type="match status" value="1"/>
</dbReference>
<dbReference type="EMBL" id="CP144914">
    <property type="protein sequence ID" value="WWD78679.1"/>
    <property type="molecule type" value="Genomic_DNA"/>
</dbReference>
<dbReference type="RefSeq" id="WP_147802373.1">
    <property type="nucleotide sequence ID" value="NZ_CP144914.1"/>
</dbReference>
<evidence type="ECO:0000256" key="5">
    <source>
        <dbReference type="ARBA" id="ARBA00035648"/>
    </source>
</evidence>
<dbReference type="Pfam" id="PF03755">
    <property type="entry name" value="YicC-like_N"/>
    <property type="match status" value="1"/>
</dbReference>
<evidence type="ECO:0000256" key="3">
    <source>
        <dbReference type="ARBA" id="ARBA00022759"/>
    </source>
</evidence>
<comment type="cofactor">
    <cofactor evidence="1">
        <name>a divalent metal cation</name>
        <dbReference type="ChEBI" id="CHEBI:60240"/>
    </cofactor>
</comment>
<evidence type="ECO:0000259" key="6">
    <source>
        <dbReference type="Pfam" id="PF03755"/>
    </source>
</evidence>
<evidence type="ECO:0000313" key="8">
    <source>
        <dbReference type="EMBL" id="WWD78679.1"/>
    </source>
</evidence>
<keyword evidence="2" id="KW-0540">Nuclease</keyword>
<keyword evidence="3" id="KW-0255">Endonuclease</keyword>
<name>A0A5C7FRQ7_9BACI</name>
<dbReference type="InterPro" id="IPR005229">
    <property type="entry name" value="YicC/YloC-like"/>
</dbReference>
<comment type="similarity">
    <text evidence="5">Belongs to the YicC/YloC family.</text>
</comment>
<sequence length="292" mass="33775">MVRSMTGFGRSEQKISSGRVTVEIKAVNHRFCEISVKLPGCWSALEEAVRKWSRENIFRGKIEVFVHFQPFEKDVKKVHINWDLLREYQEKFEEMKNITGSKEDFPASSMLQNEGIVHVEEENTDLERIRSEIHPCVMEASQNFLLMREEEGRLLKQELQTRMVQLLKLKSNIEKAGPEIKAAFYNKLRQRVEEFLSGTEIEESRLLTEVAVHAEKVDIQEELSRTASHAKQFLDTLEREGAVGRKLDFIVQELNREVNTIGSKANAASLSALVIEMKDELEKIKEQVQNIE</sequence>
<dbReference type="Proteomes" id="UP000321816">
    <property type="component" value="Chromosome"/>
</dbReference>
<dbReference type="OrthoDB" id="9771229at2"/>
<dbReference type="KEGG" id="ahal:FTX54_009570"/>
<dbReference type="InterPro" id="IPR013527">
    <property type="entry name" value="YicC-like_N"/>
</dbReference>
<dbReference type="GO" id="GO:0004521">
    <property type="term" value="F:RNA endonuclease activity"/>
    <property type="evidence" value="ECO:0007669"/>
    <property type="project" value="InterPro"/>
</dbReference>
<gene>
    <name evidence="8" type="ORF">FTX54_009570</name>
</gene>
<reference evidence="8 9" key="1">
    <citation type="submission" date="2024-01" db="EMBL/GenBank/DDBJ databases">
        <title>Complete Genome Sequence of Alkalicoccus halolimnae BZ-SZ-XJ29T, a Moderately Halophilic Bacterium Isolated from a Salt Lake.</title>
        <authorList>
            <person name="Zhao B."/>
        </authorList>
    </citation>
    <scope>NUCLEOTIDE SEQUENCE [LARGE SCALE GENOMIC DNA]</scope>
    <source>
        <strain evidence="8 9">BZ-SZ-XJ29</strain>
    </source>
</reference>
<evidence type="ECO:0000313" key="9">
    <source>
        <dbReference type="Proteomes" id="UP000321816"/>
    </source>
</evidence>
<dbReference type="PANTHER" id="PTHR30636">
    <property type="entry name" value="UPF0701 PROTEIN YICC"/>
    <property type="match status" value="1"/>
</dbReference>
<dbReference type="GO" id="GO:0016787">
    <property type="term" value="F:hydrolase activity"/>
    <property type="evidence" value="ECO:0007669"/>
    <property type="project" value="UniProtKB-KW"/>
</dbReference>
<accession>A0A5C7FRQ7</accession>
<organism evidence="8 9">
    <name type="scientific">Alkalicoccus halolimnae</name>
    <dbReference type="NCBI Taxonomy" id="1667239"/>
    <lineage>
        <taxon>Bacteria</taxon>
        <taxon>Bacillati</taxon>
        <taxon>Bacillota</taxon>
        <taxon>Bacilli</taxon>
        <taxon>Bacillales</taxon>
        <taxon>Bacillaceae</taxon>
        <taxon>Alkalicoccus</taxon>
    </lineage>
</organism>
<dbReference type="InterPro" id="IPR013551">
    <property type="entry name" value="YicC-like_C"/>
</dbReference>